<evidence type="ECO:0000313" key="1">
    <source>
        <dbReference type="EMBL" id="HIZ41726.1"/>
    </source>
</evidence>
<reference evidence="1" key="2">
    <citation type="submission" date="2021-04" db="EMBL/GenBank/DDBJ databases">
        <authorList>
            <person name="Gilroy R."/>
        </authorList>
    </citation>
    <scope>NUCLEOTIDE SEQUENCE</scope>
    <source>
        <strain evidence="1">ChiSxjej1B13-11774</strain>
    </source>
</reference>
<gene>
    <name evidence="1" type="ORF">H9811_04080</name>
</gene>
<proteinExistence type="predicted"/>
<dbReference type="AlphaFoldDB" id="A0A9D2ER68"/>
<dbReference type="EMBL" id="DXBP01000029">
    <property type="protein sequence ID" value="HIZ41726.1"/>
    <property type="molecule type" value="Genomic_DNA"/>
</dbReference>
<sequence>MKVYGTHICIDCRNYQALQARRGFAAEFIDITASTANLKEFLALRDHDPVFAPVRERGGIGVPLFVNDDGRKTFDLDEALGWIGQPPVQPEEIAEQRPACGLNGCR</sequence>
<reference evidence="1" key="1">
    <citation type="journal article" date="2021" name="PeerJ">
        <title>Extensive microbial diversity within the chicken gut microbiome revealed by metagenomics and culture.</title>
        <authorList>
            <person name="Gilroy R."/>
            <person name="Ravi A."/>
            <person name="Getino M."/>
            <person name="Pursley I."/>
            <person name="Horton D.L."/>
            <person name="Alikhan N.F."/>
            <person name="Baker D."/>
            <person name="Gharbi K."/>
            <person name="Hall N."/>
            <person name="Watson M."/>
            <person name="Adriaenssens E.M."/>
            <person name="Foster-Nyarko E."/>
            <person name="Jarju S."/>
            <person name="Secka A."/>
            <person name="Antonio M."/>
            <person name="Oren A."/>
            <person name="Chaudhuri R.R."/>
            <person name="La Ragione R."/>
            <person name="Hildebrand F."/>
            <person name="Pallen M.J."/>
        </authorList>
    </citation>
    <scope>NUCLEOTIDE SEQUENCE</scope>
    <source>
        <strain evidence="1">ChiSxjej1B13-11774</strain>
    </source>
</reference>
<name>A0A9D2ER68_9FIRM</name>
<protein>
    <recommendedName>
        <fullName evidence="3">Glutaredoxin</fullName>
    </recommendedName>
</protein>
<organism evidence="1 2">
    <name type="scientific">Candidatus Gemmiger excrementigallinarum</name>
    <dbReference type="NCBI Taxonomy" id="2838609"/>
    <lineage>
        <taxon>Bacteria</taxon>
        <taxon>Bacillati</taxon>
        <taxon>Bacillota</taxon>
        <taxon>Clostridia</taxon>
        <taxon>Eubacteriales</taxon>
        <taxon>Gemmiger</taxon>
    </lineage>
</organism>
<dbReference type="Proteomes" id="UP000824048">
    <property type="component" value="Unassembled WGS sequence"/>
</dbReference>
<evidence type="ECO:0000313" key="2">
    <source>
        <dbReference type="Proteomes" id="UP000824048"/>
    </source>
</evidence>
<accession>A0A9D2ER68</accession>
<evidence type="ECO:0008006" key="3">
    <source>
        <dbReference type="Google" id="ProtNLM"/>
    </source>
</evidence>
<comment type="caution">
    <text evidence="1">The sequence shown here is derived from an EMBL/GenBank/DDBJ whole genome shotgun (WGS) entry which is preliminary data.</text>
</comment>